<feature type="transmembrane region" description="Helical" evidence="1">
    <location>
        <begin position="130"/>
        <end position="149"/>
    </location>
</feature>
<reference evidence="2 3" key="1">
    <citation type="journal article" date="2016" name="Nat. Commun.">
        <title>Thousands of microbial genomes shed light on interconnected biogeochemical processes in an aquifer system.</title>
        <authorList>
            <person name="Anantharaman K."/>
            <person name="Brown C.T."/>
            <person name="Hug L.A."/>
            <person name="Sharon I."/>
            <person name="Castelle C.J."/>
            <person name="Probst A.J."/>
            <person name="Thomas B.C."/>
            <person name="Singh A."/>
            <person name="Wilkins M.J."/>
            <person name="Karaoz U."/>
            <person name="Brodie E.L."/>
            <person name="Williams K.H."/>
            <person name="Hubbard S.S."/>
            <person name="Banfield J.F."/>
        </authorList>
    </citation>
    <scope>NUCLEOTIDE SEQUENCE [LARGE SCALE GENOMIC DNA]</scope>
</reference>
<dbReference type="AlphaFoldDB" id="A0A1F6CMM9"/>
<dbReference type="Proteomes" id="UP000178370">
    <property type="component" value="Unassembled WGS sequence"/>
</dbReference>
<accession>A0A1F6CMM9</accession>
<proteinExistence type="predicted"/>
<protein>
    <submittedName>
        <fullName evidence="2">Uncharacterized protein</fullName>
    </submittedName>
</protein>
<evidence type="ECO:0000256" key="1">
    <source>
        <dbReference type="SAM" id="Phobius"/>
    </source>
</evidence>
<feature type="transmembrane region" description="Helical" evidence="1">
    <location>
        <begin position="81"/>
        <end position="103"/>
    </location>
</feature>
<dbReference type="STRING" id="1798482.A2763_01045"/>
<keyword evidence="1" id="KW-0812">Transmembrane</keyword>
<name>A0A1F6CMM9_9BACT</name>
<evidence type="ECO:0000313" key="2">
    <source>
        <dbReference type="EMBL" id="OGG50112.1"/>
    </source>
</evidence>
<feature type="transmembrane region" description="Helical" evidence="1">
    <location>
        <begin position="6"/>
        <end position="29"/>
    </location>
</feature>
<gene>
    <name evidence="2" type="ORF">A2763_01045</name>
</gene>
<feature type="transmembrane region" description="Helical" evidence="1">
    <location>
        <begin position="50"/>
        <end position="75"/>
    </location>
</feature>
<evidence type="ECO:0000313" key="3">
    <source>
        <dbReference type="Proteomes" id="UP000178370"/>
    </source>
</evidence>
<keyword evidence="1" id="KW-1133">Transmembrane helix</keyword>
<sequence length="151" mass="17562">MTDPTTLQTLIVFALVWGAFIASGFWEAYVEGRNAWDKGKLGWKIRIGSFVLSGYHFFLFIVMYPALLALPFVFTGWNTKLFGIMVSAYASGVIIEDFVWYLVNPAVRFKEWFTSFSDYYPWIKFGGRKIIPLGYIVYLGIAILSWYFIWR</sequence>
<keyword evidence="1" id="KW-0472">Membrane</keyword>
<comment type="caution">
    <text evidence="2">The sequence shown here is derived from an EMBL/GenBank/DDBJ whole genome shotgun (WGS) entry which is preliminary data.</text>
</comment>
<dbReference type="EMBL" id="MFKV01000019">
    <property type="protein sequence ID" value="OGG50112.1"/>
    <property type="molecule type" value="Genomic_DNA"/>
</dbReference>
<organism evidence="2 3">
    <name type="scientific">Candidatus Kaiserbacteria bacterium RIFCSPHIGHO2_01_FULL_54_36</name>
    <dbReference type="NCBI Taxonomy" id="1798482"/>
    <lineage>
        <taxon>Bacteria</taxon>
        <taxon>Candidatus Kaiseribacteriota</taxon>
    </lineage>
</organism>